<keyword evidence="1" id="KW-0812">Transmembrane</keyword>
<feature type="transmembrane region" description="Helical" evidence="1">
    <location>
        <begin position="12"/>
        <end position="30"/>
    </location>
</feature>
<feature type="transmembrane region" description="Helical" evidence="1">
    <location>
        <begin position="312"/>
        <end position="333"/>
    </location>
</feature>
<dbReference type="Proteomes" id="UP001230156">
    <property type="component" value="Unassembled WGS sequence"/>
</dbReference>
<feature type="transmembrane region" description="Helical" evidence="1">
    <location>
        <begin position="145"/>
        <end position="166"/>
    </location>
</feature>
<keyword evidence="1" id="KW-1133">Transmembrane helix</keyword>
<evidence type="ECO:0000313" key="3">
    <source>
        <dbReference type="Proteomes" id="UP001230156"/>
    </source>
</evidence>
<name>A0ABU0YJE8_9PROT</name>
<gene>
    <name evidence="2" type="ORF">Q8A70_09230</name>
</gene>
<evidence type="ECO:0000313" key="2">
    <source>
        <dbReference type="EMBL" id="MDQ7247848.1"/>
    </source>
</evidence>
<dbReference type="RefSeq" id="WP_379955289.1">
    <property type="nucleotide sequence ID" value="NZ_JAUYVI010000003.1"/>
</dbReference>
<organism evidence="2 3">
    <name type="scientific">Dongia sedimenti</name>
    <dbReference type="NCBI Taxonomy" id="3064282"/>
    <lineage>
        <taxon>Bacteria</taxon>
        <taxon>Pseudomonadati</taxon>
        <taxon>Pseudomonadota</taxon>
        <taxon>Alphaproteobacteria</taxon>
        <taxon>Rhodospirillales</taxon>
        <taxon>Dongiaceae</taxon>
        <taxon>Dongia</taxon>
    </lineage>
</organism>
<evidence type="ECO:0008006" key="4">
    <source>
        <dbReference type="Google" id="ProtNLM"/>
    </source>
</evidence>
<sequence length="354" mass="37941">MESIFNLITSGYGAAGVAVLALFTALWFVIKNLNSLLKVWDDYAYLVFETLGIRPCRLILLGIAFGAFSSVIGGLAYILVPLNPGAPTWPPPDDWQAAHQAPWVVKLWRTTFFGAAIGSVLSVLMTVSAKAIGRLSASKESYTQFRYVALVVPVGIVALAAASVLVGGKMSQTGEIIASFKNGIFGSFSGGHYDAMTNTSFGSGTCKNLAEYKATTANPATGNNFCDVGPIASPYIVLSVTIFVSLWMLMLYWATLKRDTKKTLAIRKRLIRRIALHAVISTSFIVGIAVYLEPWEAPVIAEGRELLLRSPAGFTVLVSLCVAASISGLLVAAKDVGSLLLPQKRSKNGPRLRC</sequence>
<feature type="transmembrane region" description="Helical" evidence="1">
    <location>
        <begin position="274"/>
        <end position="292"/>
    </location>
</feature>
<feature type="transmembrane region" description="Helical" evidence="1">
    <location>
        <begin position="58"/>
        <end position="80"/>
    </location>
</feature>
<evidence type="ECO:0000256" key="1">
    <source>
        <dbReference type="SAM" id="Phobius"/>
    </source>
</evidence>
<keyword evidence="1" id="KW-0472">Membrane</keyword>
<protein>
    <recommendedName>
        <fullName evidence="4">Sulphur transport domain-containing protein</fullName>
    </recommendedName>
</protein>
<feature type="transmembrane region" description="Helical" evidence="1">
    <location>
        <begin position="112"/>
        <end position="133"/>
    </location>
</feature>
<comment type="caution">
    <text evidence="2">The sequence shown here is derived from an EMBL/GenBank/DDBJ whole genome shotgun (WGS) entry which is preliminary data.</text>
</comment>
<accession>A0ABU0YJE8</accession>
<proteinExistence type="predicted"/>
<feature type="transmembrane region" description="Helical" evidence="1">
    <location>
        <begin position="235"/>
        <end position="254"/>
    </location>
</feature>
<dbReference type="EMBL" id="JAUYVI010000003">
    <property type="protein sequence ID" value="MDQ7247848.1"/>
    <property type="molecule type" value="Genomic_DNA"/>
</dbReference>
<keyword evidence="3" id="KW-1185">Reference proteome</keyword>
<reference evidence="3" key="1">
    <citation type="submission" date="2023-08" db="EMBL/GenBank/DDBJ databases">
        <title>Rhodospirillaceae gen. nov., a novel taxon isolated from the Yangtze River Yuezi River estuary sludge.</title>
        <authorList>
            <person name="Ruan L."/>
        </authorList>
    </citation>
    <scope>NUCLEOTIDE SEQUENCE [LARGE SCALE GENOMIC DNA]</scope>
    <source>
        <strain evidence="3">R-7</strain>
    </source>
</reference>